<evidence type="ECO:0000313" key="3">
    <source>
        <dbReference type="Proteomes" id="UP001589906"/>
    </source>
</evidence>
<feature type="compositionally biased region" description="Polar residues" evidence="1">
    <location>
        <begin position="1"/>
        <end position="14"/>
    </location>
</feature>
<feature type="region of interest" description="Disordered" evidence="1">
    <location>
        <begin position="1"/>
        <end position="43"/>
    </location>
</feature>
<evidence type="ECO:0008006" key="4">
    <source>
        <dbReference type="Google" id="ProtNLM"/>
    </source>
</evidence>
<gene>
    <name evidence="2" type="ORF">ACFFGE_10045</name>
</gene>
<organism evidence="2 3">
    <name type="scientific">Brevundimonas balnearis</name>
    <dbReference type="NCBI Taxonomy" id="1572858"/>
    <lineage>
        <taxon>Bacteria</taxon>
        <taxon>Pseudomonadati</taxon>
        <taxon>Pseudomonadota</taxon>
        <taxon>Alphaproteobacteria</taxon>
        <taxon>Caulobacterales</taxon>
        <taxon>Caulobacteraceae</taxon>
        <taxon>Brevundimonas</taxon>
    </lineage>
</organism>
<protein>
    <recommendedName>
        <fullName evidence="4">DUF5709 domain-containing protein</fullName>
    </recommendedName>
</protein>
<feature type="compositionally biased region" description="Basic and acidic residues" evidence="1">
    <location>
        <begin position="74"/>
        <end position="86"/>
    </location>
</feature>
<name>A0ABV6R3L5_9CAUL</name>
<proteinExistence type="predicted"/>
<evidence type="ECO:0000256" key="1">
    <source>
        <dbReference type="SAM" id="MobiDB-lite"/>
    </source>
</evidence>
<accession>A0ABV6R3L5</accession>
<dbReference type="Proteomes" id="UP001589906">
    <property type="component" value="Unassembled WGS sequence"/>
</dbReference>
<reference evidence="2 3" key="1">
    <citation type="submission" date="2024-09" db="EMBL/GenBank/DDBJ databases">
        <authorList>
            <person name="Sun Q."/>
            <person name="Mori K."/>
        </authorList>
    </citation>
    <scope>NUCLEOTIDE SEQUENCE [LARGE SCALE GENOMIC DNA]</scope>
    <source>
        <strain evidence="2 3">NCAIM B.02621</strain>
    </source>
</reference>
<comment type="caution">
    <text evidence="2">The sequence shown here is derived from an EMBL/GenBank/DDBJ whole genome shotgun (WGS) entry which is preliminary data.</text>
</comment>
<dbReference type="RefSeq" id="WP_376836232.1">
    <property type="nucleotide sequence ID" value="NZ_JBHLSW010000007.1"/>
</dbReference>
<feature type="region of interest" description="Disordered" evidence="1">
    <location>
        <begin position="67"/>
        <end position="98"/>
    </location>
</feature>
<dbReference type="EMBL" id="JBHLSW010000007">
    <property type="protein sequence ID" value="MFC0634216.1"/>
    <property type="molecule type" value="Genomic_DNA"/>
</dbReference>
<keyword evidence="3" id="KW-1185">Reference proteome</keyword>
<sequence length="144" mass="15702">MSDTNYSIDPQDQSEVFDEDNFDPSDAGASSNEFRTFEDLPDVRDVTAEAGDGDEADLDVDEVLSAEGVEPEADERWGEDAPRVAELEGEEGDPNRPDEIELVYAGDLTDAKGAQASAAHWEARRLDDDDIEALGYADDTEDKA</sequence>
<evidence type="ECO:0000313" key="2">
    <source>
        <dbReference type="EMBL" id="MFC0634216.1"/>
    </source>
</evidence>